<proteinExistence type="predicted"/>
<evidence type="ECO:0000256" key="1">
    <source>
        <dbReference type="SAM" id="Phobius"/>
    </source>
</evidence>
<dbReference type="RefSeq" id="WP_155111699.1">
    <property type="nucleotide sequence ID" value="NZ_WMIB01000004.1"/>
</dbReference>
<dbReference type="Proteomes" id="UP000434639">
    <property type="component" value="Unassembled WGS sequence"/>
</dbReference>
<keyword evidence="1" id="KW-0472">Membrane</keyword>
<dbReference type="OrthoDB" id="1683109at2"/>
<name>A0A7X2V4I9_9BACI</name>
<keyword evidence="3" id="KW-1185">Reference proteome</keyword>
<keyword evidence="1" id="KW-0812">Transmembrane</keyword>
<sequence>MGTLNYLFSTFPYSSSVELVLTEIEKAGVPSKQILAVPLHQMKNFQTVLDTDLSDDGKSLLDLAAVAGSIFMLLGVIYGLVLPWGPVIWGIIGLAGGTVSGFILEFLYKRRKQNQPFSKQENEIILMVCVQDSLIERVRSIMKSHGAKGLGFYQKMEDAGTNSGG</sequence>
<feature type="transmembrane region" description="Helical" evidence="1">
    <location>
        <begin position="87"/>
        <end position="108"/>
    </location>
</feature>
<accession>A0A7X2V4I9</accession>
<protein>
    <recommendedName>
        <fullName evidence="4">DUF1269 domain-containing protein</fullName>
    </recommendedName>
</protein>
<feature type="transmembrane region" description="Helical" evidence="1">
    <location>
        <begin position="60"/>
        <end position="81"/>
    </location>
</feature>
<keyword evidence="1" id="KW-1133">Transmembrane helix</keyword>
<evidence type="ECO:0008006" key="4">
    <source>
        <dbReference type="Google" id="ProtNLM"/>
    </source>
</evidence>
<evidence type="ECO:0000313" key="3">
    <source>
        <dbReference type="Proteomes" id="UP000434639"/>
    </source>
</evidence>
<evidence type="ECO:0000313" key="2">
    <source>
        <dbReference type="EMBL" id="MTH53176.1"/>
    </source>
</evidence>
<comment type="caution">
    <text evidence="2">The sequence shown here is derived from an EMBL/GenBank/DDBJ whole genome shotgun (WGS) entry which is preliminary data.</text>
</comment>
<reference evidence="2 3" key="1">
    <citation type="journal article" date="2017" name="Int. J. Syst. Evol. Microbiol.">
        <title>Bacillus mangrovi sp. nov., isolated from a sediment sample from a mangrove forest.</title>
        <authorList>
            <person name="Gupta V."/>
            <person name="Singh P.K."/>
            <person name="Korpole S."/>
            <person name="Tanuku N.R.S."/>
            <person name="Pinnaka A.K."/>
        </authorList>
    </citation>
    <scope>NUCLEOTIDE SEQUENCE [LARGE SCALE GENOMIC DNA]</scope>
    <source>
        <strain evidence="2 3">KCTC 33872</strain>
    </source>
</reference>
<gene>
    <name evidence="2" type="ORF">GKZ89_07095</name>
</gene>
<dbReference type="EMBL" id="WMIB01000004">
    <property type="protein sequence ID" value="MTH53176.1"/>
    <property type="molecule type" value="Genomic_DNA"/>
</dbReference>
<dbReference type="AlphaFoldDB" id="A0A7X2V4I9"/>
<organism evidence="2 3">
    <name type="scientific">Metabacillus mangrovi</name>
    <dbReference type="NCBI Taxonomy" id="1491830"/>
    <lineage>
        <taxon>Bacteria</taxon>
        <taxon>Bacillati</taxon>
        <taxon>Bacillota</taxon>
        <taxon>Bacilli</taxon>
        <taxon>Bacillales</taxon>
        <taxon>Bacillaceae</taxon>
        <taxon>Metabacillus</taxon>
    </lineage>
</organism>